<dbReference type="EMBL" id="CP058601">
    <property type="protein sequence ID" value="QLG48498.1"/>
    <property type="molecule type" value="Genomic_DNA"/>
</dbReference>
<gene>
    <name evidence="10" type="ORF">HYG82_06380</name>
</gene>
<protein>
    <submittedName>
        <fullName evidence="10">Branched-chain amino acid ABC transporter permease</fullName>
    </submittedName>
</protein>
<evidence type="ECO:0000313" key="11">
    <source>
        <dbReference type="Proteomes" id="UP000509241"/>
    </source>
</evidence>
<dbReference type="OrthoDB" id="43815at2157"/>
<evidence type="ECO:0000256" key="7">
    <source>
        <dbReference type="ARBA" id="ARBA00023136"/>
    </source>
</evidence>
<evidence type="ECO:0000256" key="9">
    <source>
        <dbReference type="SAM" id="Phobius"/>
    </source>
</evidence>
<dbReference type="GO" id="GO:0005886">
    <property type="term" value="C:plasma membrane"/>
    <property type="evidence" value="ECO:0007669"/>
    <property type="project" value="UniProtKB-SubCell"/>
</dbReference>
<evidence type="ECO:0000256" key="1">
    <source>
        <dbReference type="ARBA" id="ARBA00004651"/>
    </source>
</evidence>
<dbReference type="AlphaFoldDB" id="A0A7D5KJV0"/>
<feature type="transmembrane region" description="Helical" evidence="9">
    <location>
        <begin position="145"/>
        <end position="162"/>
    </location>
</feature>
<evidence type="ECO:0000256" key="4">
    <source>
        <dbReference type="ARBA" id="ARBA00022692"/>
    </source>
</evidence>
<dbReference type="Proteomes" id="UP000509241">
    <property type="component" value="Chromosome"/>
</dbReference>
<evidence type="ECO:0000256" key="8">
    <source>
        <dbReference type="ARBA" id="ARBA00037998"/>
    </source>
</evidence>
<evidence type="ECO:0000256" key="3">
    <source>
        <dbReference type="ARBA" id="ARBA00022475"/>
    </source>
</evidence>
<dbReference type="GeneID" id="56032901"/>
<feature type="transmembrane region" description="Helical" evidence="9">
    <location>
        <begin position="191"/>
        <end position="214"/>
    </location>
</feature>
<keyword evidence="2" id="KW-0813">Transport</keyword>
<keyword evidence="3" id="KW-1003">Cell membrane</keyword>
<sequence>MVSLDLILQQLANGILFGGQIALIAVGLTLIWGVMDVLNFAHGSMLMIGGYIGLYTIQATESLILAAILATVGVFVLGVITDQVLIQRLKEREDAEITLILGTFGLAITLEHGVSVLLGSSQLAFPSLFEGVWEIGSITLGKTRVYLFVVALITILLLFTLIRFTKIGFAIRAVSQDANTAKLMGVNTDRIYSITFGLGAALAGLSGMLIAPVYNVYPAVGWQPFLLAFIVVIIGGLGSVRGTLLAALATGVFRSLSLTWFSSQATLIFMFGAMIFVLIFLPNGFAEVIE</sequence>
<proteinExistence type="inferred from homology"/>
<keyword evidence="11" id="KW-1185">Reference proteome</keyword>
<dbReference type="RefSeq" id="WP_179260237.1">
    <property type="nucleotide sequence ID" value="NZ_CP058601.1"/>
</dbReference>
<reference evidence="10 11" key="1">
    <citation type="submission" date="2020-07" db="EMBL/GenBank/DDBJ databases">
        <authorList>
            <person name="Cui H."/>
        </authorList>
    </citation>
    <scope>NUCLEOTIDE SEQUENCE [LARGE SCALE GENOMIC DNA]</scope>
    <source>
        <strain evidence="10 11">YPL8</strain>
    </source>
</reference>
<keyword evidence="5" id="KW-0029">Amino-acid transport</keyword>
<organism evidence="10 11">
    <name type="scientific">Natrinema halophilum</name>
    <dbReference type="NCBI Taxonomy" id="1699371"/>
    <lineage>
        <taxon>Archaea</taxon>
        <taxon>Methanobacteriati</taxon>
        <taxon>Methanobacteriota</taxon>
        <taxon>Stenosarchaea group</taxon>
        <taxon>Halobacteria</taxon>
        <taxon>Halobacteriales</taxon>
        <taxon>Natrialbaceae</taxon>
        <taxon>Natrinema</taxon>
    </lineage>
</organism>
<evidence type="ECO:0000256" key="6">
    <source>
        <dbReference type="ARBA" id="ARBA00022989"/>
    </source>
</evidence>
<dbReference type="KEGG" id="haly:HYG82_06380"/>
<dbReference type="GO" id="GO:0006865">
    <property type="term" value="P:amino acid transport"/>
    <property type="evidence" value="ECO:0007669"/>
    <property type="project" value="UniProtKB-KW"/>
</dbReference>
<dbReference type="PANTHER" id="PTHR11795">
    <property type="entry name" value="BRANCHED-CHAIN AMINO ACID TRANSPORT SYSTEM PERMEASE PROTEIN LIVH"/>
    <property type="match status" value="1"/>
</dbReference>
<feature type="transmembrane region" description="Helical" evidence="9">
    <location>
        <begin position="12"/>
        <end position="33"/>
    </location>
</feature>
<name>A0A7D5KJV0_9EURY</name>
<dbReference type="InterPro" id="IPR052157">
    <property type="entry name" value="BCAA_transport_permease"/>
</dbReference>
<dbReference type="InterPro" id="IPR001851">
    <property type="entry name" value="ABC_transp_permease"/>
</dbReference>
<evidence type="ECO:0000313" key="10">
    <source>
        <dbReference type="EMBL" id="QLG48498.1"/>
    </source>
</evidence>
<evidence type="ECO:0000256" key="2">
    <source>
        <dbReference type="ARBA" id="ARBA00022448"/>
    </source>
</evidence>
<accession>A0A7D5KJV0</accession>
<dbReference type="GO" id="GO:0022857">
    <property type="term" value="F:transmembrane transporter activity"/>
    <property type="evidence" value="ECO:0007669"/>
    <property type="project" value="InterPro"/>
</dbReference>
<feature type="transmembrane region" description="Helical" evidence="9">
    <location>
        <begin position="226"/>
        <end position="253"/>
    </location>
</feature>
<keyword evidence="6 9" id="KW-1133">Transmembrane helix</keyword>
<feature type="transmembrane region" description="Helical" evidence="9">
    <location>
        <begin position="97"/>
        <end position="125"/>
    </location>
</feature>
<comment type="similarity">
    <text evidence="8">Belongs to the binding-protein-dependent transport system permease family. LivHM subfamily.</text>
</comment>
<dbReference type="PANTHER" id="PTHR11795:SF445">
    <property type="entry name" value="AMINO ACID ABC TRANSPORTER PERMEASE PROTEIN"/>
    <property type="match status" value="1"/>
</dbReference>
<comment type="subcellular location">
    <subcellularLocation>
        <location evidence="1">Cell membrane</location>
        <topology evidence="1">Multi-pass membrane protein</topology>
    </subcellularLocation>
</comment>
<keyword evidence="7 9" id="KW-0472">Membrane</keyword>
<feature type="transmembrane region" description="Helical" evidence="9">
    <location>
        <begin position="265"/>
        <end position="285"/>
    </location>
</feature>
<evidence type="ECO:0000256" key="5">
    <source>
        <dbReference type="ARBA" id="ARBA00022970"/>
    </source>
</evidence>
<feature type="transmembrane region" description="Helical" evidence="9">
    <location>
        <begin position="63"/>
        <end position="85"/>
    </location>
</feature>
<keyword evidence="4 9" id="KW-0812">Transmembrane</keyword>
<dbReference type="Pfam" id="PF02653">
    <property type="entry name" value="BPD_transp_2"/>
    <property type="match status" value="1"/>
</dbReference>
<dbReference type="CDD" id="cd06582">
    <property type="entry name" value="TM_PBP1_LivH_like"/>
    <property type="match status" value="1"/>
</dbReference>